<proteinExistence type="predicted"/>
<feature type="transmembrane region" description="Helical" evidence="1">
    <location>
        <begin position="15"/>
        <end position="32"/>
    </location>
</feature>
<name>A0A0K0D4D6_ANGCA</name>
<dbReference type="AlphaFoldDB" id="A0A0K0D4D6"/>
<organism evidence="2 3">
    <name type="scientific">Angiostrongylus cantonensis</name>
    <name type="common">Rat lungworm</name>
    <dbReference type="NCBI Taxonomy" id="6313"/>
    <lineage>
        <taxon>Eukaryota</taxon>
        <taxon>Metazoa</taxon>
        <taxon>Ecdysozoa</taxon>
        <taxon>Nematoda</taxon>
        <taxon>Chromadorea</taxon>
        <taxon>Rhabditida</taxon>
        <taxon>Rhabditina</taxon>
        <taxon>Rhabditomorpha</taxon>
        <taxon>Strongyloidea</taxon>
        <taxon>Metastrongylidae</taxon>
        <taxon>Angiostrongylus</taxon>
    </lineage>
</organism>
<evidence type="ECO:0000313" key="2">
    <source>
        <dbReference type="Proteomes" id="UP000035642"/>
    </source>
</evidence>
<evidence type="ECO:0000256" key="1">
    <source>
        <dbReference type="SAM" id="Phobius"/>
    </source>
</evidence>
<reference evidence="3" key="2">
    <citation type="submission" date="2017-02" db="UniProtKB">
        <authorList>
            <consortium name="WormBaseParasite"/>
        </authorList>
    </citation>
    <scope>IDENTIFICATION</scope>
</reference>
<accession>A0A0K0D4D6</accession>
<dbReference type="Proteomes" id="UP000035642">
    <property type="component" value="Unassembled WGS sequence"/>
</dbReference>
<keyword evidence="1" id="KW-0812">Transmembrane</keyword>
<sequence>MKYYGYPFLFQEGSYNDLLLASSLIVIFWSILHKISRIKIIFHLIFSLNIYSKEILQKEVLSHVGMVDFCETRKAMWLAGEKYMNNNGDFSVDVCVKASTRN</sequence>
<dbReference type="WBParaSite" id="ACAC_0000493101-mRNA-1">
    <property type="protein sequence ID" value="ACAC_0000493101-mRNA-1"/>
    <property type="gene ID" value="ACAC_0000493101"/>
</dbReference>
<keyword evidence="1" id="KW-0472">Membrane</keyword>
<evidence type="ECO:0000313" key="3">
    <source>
        <dbReference type="WBParaSite" id="ACAC_0000493101-mRNA-1"/>
    </source>
</evidence>
<keyword evidence="2" id="KW-1185">Reference proteome</keyword>
<reference evidence="2" key="1">
    <citation type="submission" date="2012-09" db="EMBL/GenBank/DDBJ databases">
        <authorList>
            <person name="Martin A.A."/>
        </authorList>
    </citation>
    <scope>NUCLEOTIDE SEQUENCE</scope>
</reference>
<protein>
    <submittedName>
        <fullName evidence="3">Ankyrin repeat-containing protein</fullName>
    </submittedName>
</protein>
<keyword evidence="1" id="KW-1133">Transmembrane helix</keyword>